<evidence type="ECO:0000259" key="2">
    <source>
        <dbReference type="Pfam" id="PF01926"/>
    </source>
</evidence>
<sequence>MSSNVPDSGDYVGPGILDITLKSDKPFNSAKVKISTTTGYVIYREKKTPGASEVTFRAPSELSLVAGLTLQITYSHPFMVKTPISIAGEDLLSVYKPGGPEDNQTVWKGYYGKVEVLVVLEDPLHPTTDRILEICPRFRILVIGKSGVGKSSLINKAFGVTDAHESPVLPGEADIDREISIKDNPQFVLHDSLGFEQGENIHFKIVQDFIKRREQEPEIKNKLHAVWLCLQSPALNGRFTETGAENFLKLKAEGKLGDVPIIVVFTKYDRVVDAKRMELVKAGRPSSIEEATKNAKEKLLQDCITPLKRAVRGDIPYVLVSIRPTYTEILSELIKVTYDNVGKYISEAAIVTGISQRINAQVKIRASIEVGKRKHWRGLTSDAAMPGTLGGFLNVIHHDIIRVWNMDDDQNLLCSPEFKALMLNSVDSRAPNADKIFIIPAAICDAVARIVEVLTGPAGPIVVPFVMLGFTWVNEQYRKTHINLRRIIVYIVNLTIVMQNLFWIQSILATRPRPGGNSRVSDRVIVPIKRRFIKLAFNVYITAADRDELLDQIHNHTKKVKFVFQVLLRDGHDETINKIVRLIDSSTISNSDAFTKRNGVEFNGSWEGDEDEEWNLKPSDPD</sequence>
<feature type="transmembrane region" description="Helical" evidence="1">
    <location>
        <begin position="487"/>
        <end position="504"/>
    </location>
</feature>
<dbReference type="Gene3D" id="3.40.50.300">
    <property type="entry name" value="P-loop containing nucleotide triphosphate hydrolases"/>
    <property type="match status" value="1"/>
</dbReference>
<comment type="caution">
    <text evidence="3">The sequence shown here is derived from an EMBL/GenBank/DDBJ whole genome shotgun (WGS) entry which is preliminary data.</text>
</comment>
<accession>A0A9P6CHH5</accession>
<dbReference type="InterPro" id="IPR006073">
    <property type="entry name" value="GTP-bd"/>
</dbReference>
<dbReference type="Pfam" id="PF01926">
    <property type="entry name" value="MMR_HSR1"/>
    <property type="match status" value="1"/>
</dbReference>
<protein>
    <recommendedName>
        <fullName evidence="2">G domain-containing protein</fullName>
    </recommendedName>
</protein>
<dbReference type="InterPro" id="IPR027417">
    <property type="entry name" value="P-loop_NTPase"/>
</dbReference>
<dbReference type="EMBL" id="MU150291">
    <property type="protein sequence ID" value="KAF9460944.1"/>
    <property type="molecule type" value="Genomic_DNA"/>
</dbReference>
<feature type="domain" description="G" evidence="2">
    <location>
        <begin position="139"/>
        <end position="213"/>
    </location>
</feature>
<evidence type="ECO:0000313" key="4">
    <source>
        <dbReference type="Proteomes" id="UP000807353"/>
    </source>
</evidence>
<proteinExistence type="predicted"/>
<keyword evidence="4" id="KW-1185">Reference proteome</keyword>
<evidence type="ECO:0000313" key="3">
    <source>
        <dbReference type="EMBL" id="KAF9460944.1"/>
    </source>
</evidence>
<evidence type="ECO:0000256" key="1">
    <source>
        <dbReference type="SAM" id="Phobius"/>
    </source>
</evidence>
<dbReference type="CDD" id="cd00882">
    <property type="entry name" value="Ras_like_GTPase"/>
    <property type="match status" value="1"/>
</dbReference>
<dbReference type="SUPFAM" id="SSF52540">
    <property type="entry name" value="P-loop containing nucleoside triphosphate hydrolases"/>
    <property type="match status" value="1"/>
</dbReference>
<gene>
    <name evidence="3" type="ORF">BDZ94DRAFT_1264780</name>
</gene>
<keyword evidence="1" id="KW-0472">Membrane</keyword>
<dbReference type="OrthoDB" id="391988at2759"/>
<reference evidence="3" key="1">
    <citation type="submission" date="2020-11" db="EMBL/GenBank/DDBJ databases">
        <authorList>
            <consortium name="DOE Joint Genome Institute"/>
            <person name="Ahrendt S."/>
            <person name="Riley R."/>
            <person name="Andreopoulos W."/>
            <person name="Labutti K."/>
            <person name="Pangilinan J."/>
            <person name="Ruiz-Duenas F.J."/>
            <person name="Barrasa J.M."/>
            <person name="Sanchez-Garcia M."/>
            <person name="Camarero S."/>
            <person name="Miyauchi S."/>
            <person name="Serrano A."/>
            <person name="Linde D."/>
            <person name="Babiker R."/>
            <person name="Drula E."/>
            <person name="Ayuso-Fernandez I."/>
            <person name="Pacheco R."/>
            <person name="Padilla G."/>
            <person name="Ferreira P."/>
            <person name="Barriuso J."/>
            <person name="Kellner H."/>
            <person name="Castanera R."/>
            <person name="Alfaro M."/>
            <person name="Ramirez L."/>
            <person name="Pisabarro A.G."/>
            <person name="Kuo A."/>
            <person name="Tritt A."/>
            <person name="Lipzen A."/>
            <person name="He G."/>
            <person name="Yan M."/>
            <person name="Ng V."/>
            <person name="Cullen D."/>
            <person name="Martin F."/>
            <person name="Rosso M.-N."/>
            <person name="Henrissat B."/>
            <person name="Hibbett D."/>
            <person name="Martinez A.T."/>
            <person name="Grigoriev I.V."/>
        </authorList>
    </citation>
    <scope>NUCLEOTIDE SEQUENCE</scope>
    <source>
        <strain evidence="3">CBS 247.69</strain>
    </source>
</reference>
<name>A0A9P6CHH5_9AGAR</name>
<dbReference type="GO" id="GO:0005525">
    <property type="term" value="F:GTP binding"/>
    <property type="evidence" value="ECO:0007669"/>
    <property type="project" value="InterPro"/>
</dbReference>
<organism evidence="3 4">
    <name type="scientific">Collybia nuda</name>
    <dbReference type="NCBI Taxonomy" id="64659"/>
    <lineage>
        <taxon>Eukaryota</taxon>
        <taxon>Fungi</taxon>
        <taxon>Dikarya</taxon>
        <taxon>Basidiomycota</taxon>
        <taxon>Agaricomycotina</taxon>
        <taxon>Agaricomycetes</taxon>
        <taxon>Agaricomycetidae</taxon>
        <taxon>Agaricales</taxon>
        <taxon>Tricholomatineae</taxon>
        <taxon>Clitocybaceae</taxon>
        <taxon>Collybia</taxon>
    </lineage>
</organism>
<keyword evidence="1" id="KW-1133">Transmembrane helix</keyword>
<dbReference type="AlphaFoldDB" id="A0A9P6CHH5"/>
<dbReference type="Proteomes" id="UP000807353">
    <property type="component" value="Unassembled WGS sequence"/>
</dbReference>
<keyword evidence="1" id="KW-0812">Transmembrane</keyword>
<feature type="transmembrane region" description="Helical" evidence="1">
    <location>
        <begin position="458"/>
        <end position="475"/>
    </location>
</feature>